<dbReference type="EnsemblPlants" id="novel_model_594_5bd9a17a">
    <property type="protein sequence ID" value="cds.novel_model_594_5bd9a17a"/>
    <property type="gene ID" value="novel_gene_334_5bd9a17a"/>
</dbReference>
<keyword evidence="2" id="KW-1185">Reference proteome</keyword>
<reference evidence="1" key="1">
    <citation type="submission" date="2018-11" db="EMBL/GenBank/DDBJ databases">
        <authorList>
            <person name="Grassa J C."/>
        </authorList>
    </citation>
    <scope>NUCLEOTIDE SEQUENCE [LARGE SCALE GENOMIC DNA]</scope>
</reference>
<dbReference type="Proteomes" id="UP000596661">
    <property type="component" value="Chromosome 1"/>
</dbReference>
<dbReference type="Gramene" id="novel_model_594_5bd9a17a">
    <property type="protein sequence ID" value="cds.novel_model_594_5bd9a17a"/>
    <property type="gene ID" value="novel_gene_334_5bd9a17a"/>
</dbReference>
<evidence type="ECO:0000313" key="2">
    <source>
        <dbReference type="Proteomes" id="UP000596661"/>
    </source>
</evidence>
<dbReference type="AlphaFoldDB" id="A0A803R7B4"/>
<dbReference type="EMBL" id="UZAU01000018">
    <property type="status" value="NOT_ANNOTATED_CDS"/>
    <property type="molecule type" value="Genomic_DNA"/>
</dbReference>
<proteinExistence type="predicted"/>
<evidence type="ECO:0000313" key="1">
    <source>
        <dbReference type="EnsemblPlants" id="cds.novel_model_594_5bd9a17a"/>
    </source>
</evidence>
<reference evidence="1" key="2">
    <citation type="submission" date="2021-03" db="UniProtKB">
        <authorList>
            <consortium name="EnsemblPlants"/>
        </authorList>
    </citation>
    <scope>IDENTIFICATION</scope>
</reference>
<name>A0A803R7B4_CANSA</name>
<sequence length="69" mass="8105">MTTSRKIGASKNLTCGVYTVHINRVFKRIYDNIFLNTLRRFILWSLGFTCGDPWNIQRIPHGSNLHRQK</sequence>
<accession>A0A803R7B4</accession>
<protein>
    <submittedName>
        <fullName evidence="1">Uncharacterized protein</fullName>
    </submittedName>
</protein>
<organism evidence="1 2">
    <name type="scientific">Cannabis sativa</name>
    <name type="common">Hemp</name>
    <name type="synonym">Marijuana</name>
    <dbReference type="NCBI Taxonomy" id="3483"/>
    <lineage>
        <taxon>Eukaryota</taxon>
        <taxon>Viridiplantae</taxon>
        <taxon>Streptophyta</taxon>
        <taxon>Embryophyta</taxon>
        <taxon>Tracheophyta</taxon>
        <taxon>Spermatophyta</taxon>
        <taxon>Magnoliopsida</taxon>
        <taxon>eudicotyledons</taxon>
        <taxon>Gunneridae</taxon>
        <taxon>Pentapetalae</taxon>
        <taxon>rosids</taxon>
        <taxon>fabids</taxon>
        <taxon>Rosales</taxon>
        <taxon>Cannabaceae</taxon>
        <taxon>Cannabis</taxon>
    </lineage>
</organism>